<dbReference type="EMBL" id="OY731403">
    <property type="protein sequence ID" value="CAJ1963590.1"/>
    <property type="molecule type" value="Genomic_DNA"/>
</dbReference>
<protein>
    <submittedName>
        <fullName evidence="1">Uncharacterized protein</fullName>
    </submittedName>
</protein>
<evidence type="ECO:0000313" key="2">
    <source>
        <dbReference type="Proteomes" id="UP001189624"/>
    </source>
</evidence>
<name>A0AA86VKK7_9FABA</name>
<accession>A0AA86VKK7</accession>
<dbReference type="Proteomes" id="UP001189624">
    <property type="component" value="Chromosome 6"/>
</dbReference>
<organism evidence="1 2">
    <name type="scientific">Sphenostylis stenocarpa</name>
    <dbReference type="NCBI Taxonomy" id="92480"/>
    <lineage>
        <taxon>Eukaryota</taxon>
        <taxon>Viridiplantae</taxon>
        <taxon>Streptophyta</taxon>
        <taxon>Embryophyta</taxon>
        <taxon>Tracheophyta</taxon>
        <taxon>Spermatophyta</taxon>
        <taxon>Magnoliopsida</taxon>
        <taxon>eudicotyledons</taxon>
        <taxon>Gunneridae</taxon>
        <taxon>Pentapetalae</taxon>
        <taxon>rosids</taxon>
        <taxon>fabids</taxon>
        <taxon>Fabales</taxon>
        <taxon>Fabaceae</taxon>
        <taxon>Papilionoideae</taxon>
        <taxon>50 kb inversion clade</taxon>
        <taxon>NPAAA clade</taxon>
        <taxon>indigoferoid/millettioid clade</taxon>
        <taxon>Phaseoleae</taxon>
        <taxon>Sphenostylis</taxon>
    </lineage>
</organism>
<gene>
    <name evidence="1" type="ORF">AYBTSS11_LOCUS19856</name>
</gene>
<sequence length="104" mass="12350">MRRERRERKFGWGVVGGNLEWLLEGSQQIVKLQSGGNRFWEIYEIRAFNIFLKEFCRILLNRLLNLEDKNLRNNVSTVAADGIAYQDDWPYAIHLLAHIYVHDM</sequence>
<evidence type="ECO:0000313" key="1">
    <source>
        <dbReference type="EMBL" id="CAJ1963590.1"/>
    </source>
</evidence>
<dbReference type="AlphaFoldDB" id="A0AA86VKK7"/>
<dbReference type="Gramene" id="rna-AYBTSS11_LOCUS19856">
    <property type="protein sequence ID" value="CAJ1963590.1"/>
    <property type="gene ID" value="gene-AYBTSS11_LOCUS19856"/>
</dbReference>
<proteinExistence type="predicted"/>
<reference evidence="1" key="1">
    <citation type="submission" date="2023-10" db="EMBL/GenBank/DDBJ databases">
        <authorList>
            <person name="Domelevo Entfellner J.-B."/>
        </authorList>
    </citation>
    <scope>NUCLEOTIDE SEQUENCE</scope>
</reference>
<keyword evidence="2" id="KW-1185">Reference proteome</keyword>